<dbReference type="Pfam" id="PF02458">
    <property type="entry name" value="Transferase"/>
    <property type="match status" value="1"/>
</dbReference>
<dbReference type="SUPFAM" id="SSF52777">
    <property type="entry name" value="CoA-dependent acyltransferases"/>
    <property type="match status" value="1"/>
</dbReference>
<dbReference type="EMBL" id="JADNYJ010000048">
    <property type="protein sequence ID" value="KAF8900294.1"/>
    <property type="molecule type" value="Genomic_DNA"/>
</dbReference>
<comment type="caution">
    <text evidence="1">The sequence shown here is derived from an EMBL/GenBank/DDBJ whole genome shotgun (WGS) entry which is preliminary data.</text>
</comment>
<dbReference type="Gene3D" id="3.30.559.10">
    <property type="entry name" value="Chloramphenicol acetyltransferase-like domain"/>
    <property type="match status" value="2"/>
</dbReference>
<proteinExistence type="predicted"/>
<dbReference type="InterPro" id="IPR023213">
    <property type="entry name" value="CAT-like_dom_sf"/>
</dbReference>
<organism evidence="1 2">
    <name type="scientific">Gymnopilus junonius</name>
    <name type="common">Spectacular rustgill mushroom</name>
    <name type="synonym">Gymnopilus spectabilis subsp. junonius</name>
    <dbReference type="NCBI Taxonomy" id="109634"/>
    <lineage>
        <taxon>Eukaryota</taxon>
        <taxon>Fungi</taxon>
        <taxon>Dikarya</taxon>
        <taxon>Basidiomycota</taxon>
        <taxon>Agaricomycotina</taxon>
        <taxon>Agaricomycetes</taxon>
        <taxon>Agaricomycetidae</taxon>
        <taxon>Agaricales</taxon>
        <taxon>Agaricineae</taxon>
        <taxon>Hymenogastraceae</taxon>
        <taxon>Gymnopilus</taxon>
    </lineage>
</organism>
<dbReference type="AlphaFoldDB" id="A0A9P5NPI5"/>
<dbReference type="OrthoDB" id="21502at2759"/>
<dbReference type="Proteomes" id="UP000724874">
    <property type="component" value="Unassembled WGS sequence"/>
</dbReference>
<keyword evidence="2" id="KW-1185">Reference proteome</keyword>
<gene>
    <name evidence="1" type="ORF">CPB84DRAFT_1680646</name>
</gene>
<name>A0A9P5NPI5_GYMJU</name>
<evidence type="ECO:0000313" key="2">
    <source>
        <dbReference type="Proteomes" id="UP000724874"/>
    </source>
</evidence>
<sequence length="478" mass="53292">MQSSQQFATHYLTLFDGMCAESAVFGGWVVEGLLDIGKLEHALCRLVAKWPLLAGRLQQVEKMRYTVKVPHGPFVDGYAPFVITSSTSERPISDFMKHPVPVVSDVLPLSFFVHSSTPCTTSTWVTQQLPLMFWHLTYFKHRGNEVTCIGMTVSHALVDGPGMGLIFKALEAETLGKPWVAPPMPHVGDNENPLQVFLDRAEKDAASNKEKLPNPVDYPTLGLGGLWFLLSYILFNLWQQIWHKASMRLVLLPPEAIDHLVNDCRRAKERDGLKGLDLSSGDILTAWLYKAIYSEEPLGRRINLCNMVSFRMFPTAGLDNYMHNCFIPNQYQIFTVAELQVLPLHVLAAKIAASKSVTSLSHGLLTYKYLHISAQPSRSLIRVVPYDISPNVDENLTISNMTTANVVQFDWSGVGGGRTLCRYKKVMSPAPVLATNVVTISGQLEDGRMVIDVAVSRRKMKSLEVAISRLIDEHTAEI</sequence>
<protein>
    <submittedName>
        <fullName evidence="1">Uncharacterized protein</fullName>
    </submittedName>
</protein>
<evidence type="ECO:0000313" key="1">
    <source>
        <dbReference type="EMBL" id="KAF8900294.1"/>
    </source>
</evidence>
<accession>A0A9P5NPI5</accession>
<reference evidence="1" key="1">
    <citation type="submission" date="2020-11" db="EMBL/GenBank/DDBJ databases">
        <authorList>
            <consortium name="DOE Joint Genome Institute"/>
            <person name="Ahrendt S."/>
            <person name="Riley R."/>
            <person name="Andreopoulos W."/>
            <person name="LaButti K."/>
            <person name="Pangilinan J."/>
            <person name="Ruiz-duenas F.J."/>
            <person name="Barrasa J.M."/>
            <person name="Sanchez-Garcia M."/>
            <person name="Camarero S."/>
            <person name="Miyauchi S."/>
            <person name="Serrano A."/>
            <person name="Linde D."/>
            <person name="Babiker R."/>
            <person name="Drula E."/>
            <person name="Ayuso-Fernandez I."/>
            <person name="Pacheco R."/>
            <person name="Padilla G."/>
            <person name="Ferreira P."/>
            <person name="Barriuso J."/>
            <person name="Kellner H."/>
            <person name="Castanera R."/>
            <person name="Alfaro M."/>
            <person name="Ramirez L."/>
            <person name="Pisabarro A.G."/>
            <person name="Kuo A."/>
            <person name="Tritt A."/>
            <person name="Lipzen A."/>
            <person name="He G."/>
            <person name="Yan M."/>
            <person name="Ng V."/>
            <person name="Cullen D."/>
            <person name="Martin F."/>
            <person name="Rosso M.-N."/>
            <person name="Henrissat B."/>
            <person name="Hibbett D."/>
            <person name="Martinez A.T."/>
            <person name="Grigoriev I.V."/>
        </authorList>
    </citation>
    <scope>NUCLEOTIDE SEQUENCE</scope>
    <source>
        <strain evidence="1">AH 44721</strain>
    </source>
</reference>